<dbReference type="CDD" id="cd01087">
    <property type="entry name" value="Prolidase"/>
    <property type="match status" value="1"/>
</dbReference>
<evidence type="ECO:0000313" key="15">
    <source>
        <dbReference type="EMBL" id="RMA80222.1"/>
    </source>
</evidence>
<dbReference type="Pfam" id="PF05195">
    <property type="entry name" value="AMP_N"/>
    <property type="match status" value="1"/>
</dbReference>
<evidence type="ECO:0000256" key="1">
    <source>
        <dbReference type="ARBA" id="ARBA00001424"/>
    </source>
</evidence>
<reference evidence="15 16" key="1">
    <citation type="submission" date="2018-10" db="EMBL/GenBank/DDBJ databases">
        <title>Genomic Encyclopedia of Type Strains, Phase IV (KMG-IV): sequencing the most valuable type-strain genomes for metagenomic binning, comparative biology and taxonomic classification.</title>
        <authorList>
            <person name="Goeker M."/>
        </authorList>
    </citation>
    <scope>NUCLEOTIDE SEQUENCE [LARGE SCALE GENOMIC DNA]</scope>
    <source>
        <strain evidence="15 16">DSM 25080</strain>
    </source>
</reference>
<dbReference type="Pfam" id="PF00557">
    <property type="entry name" value="Peptidase_M24"/>
    <property type="match status" value="1"/>
</dbReference>
<protein>
    <recommendedName>
        <fullName evidence="10">Xaa-Pro aminopeptidase</fullName>
        <ecNumber evidence="4">3.4.11.9</ecNumber>
    </recommendedName>
    <alternativeName>
        <fullName evidence="11">Aminopeptidase P II</fullName>
    </alternativeName>
    <alternativeName>
        <fullName evidence="12">X-Pro aminopeptidase</fullName>
    </alternativeName>
</protein>
<comment type="catalytic activity">
    <reaction evidence="1">
        <text>Release of any N-terminal amino acid, including proline, that is linked to proline, even from a dipeptide or tripeptide.</text>
        <dbReference type="EC" id="3.4.11.9"/>
    </reaction>
</comment>
<dbReference type="SUPFAM" id="SSF53092">
    <property type="entry name" value="Creatinase/prolidase N-terminal domain"/>
    <property type="match status" value="1"/>
</dbReference>
<dbReference type="SUPFAM" id="SSF55920">
    <property type="entry name" value="Creatinase/aminopeptidase"/>
    <property type="match status" value="1"/>
</dbReference>
<evidence type="ECO:0000256" key="11">
    <source>
        <dbReference type="ARBA" id="ARBA00075356"/>
    </source>
</evidence>
<organism evidence="15 16">
    <name type="scientific">Umboniibacter marinipuniceus</name>
    <dbReference type="NCBI Taxonomy" id="569599"/>
    <lineage>
        <taxon>Bacteria</taxon>
        <taxon>Pseudomonadati</taxon>
        <taxon>Pseudomonadota</taxon>
        <taxon>Gammaproteobacteria</taxon>
        <taxon>Cellvibrionales</taxon>
        <taxon>Cellvibrionaceae</taxon>
        <taxon>Umboniibacter</taxon>
    </lineage>
</organism>
<comment type="cofactor">
    <cofactor evidence="2">
        <name>Mn(2+)</name>
        <dbReference type="ChEBI" id="CHEBI:29035"/>
    </cofactor>
</comment>
<evidence type="ECO:0000256" key="9">
    <source>
        <dbReference type="ARBA" id="ARBA00023211"/>
    </source>
</evidence>
<keyword evidence="5" id="KW-0645">Protease</keyword>
<keyword evidence="15" id="KW-0031">Aminopeptidase</keyword>
<dbReference type="GO" id="GO:0030145">
    <property type="term" value="F:manganese ion binding"/>
    <property type="evidence" value="ECO:0007669"/>
    <property type="project" value="InterPro"/>
</dbReference>
<dbReference type="Proteomes" id="UP000267187">
    <property type="component" value="Unassembled WGS sequence"/>
</dbReference>
<feature type="domain" description="Aminopeptidase P N-terminal" evidence="14">
    <location>
        <begin position="5"/>
        <end position="139"/>
    </location>
</feature>
<dbReference type="InterPro" id="IPR036005">
    <property type="entry name" value="Creatinase/aminopeptidase-like"/>
</dbReference>
<evidence type="ECO:0000256" key="5">
    <source>
        <dbReference type="ARBA" id="ARBA00022670"/>
    </source>
</evidence>
<comment type="caution">
    <text evidence="15">The sequence shown here is derived from an EMBL/GenBank/DDBJ whole genome shotgun (WGS) entry which is preliminary data.</text>
</comment>
<dbReference type="NCBIfam" id="NF008131">
    <property type="entry name" value="PRK10879.1"/>
    <property type="match status" value="1"/>
</dbReference>
<dbReference type="AlphaFoldDB" id="A0A3M0AML3"/>
<dbReference type="Gene3D" id="3.90.230.10">
    <property type="entry name" value="Creatinase/methionine aminopeptidase superfamily"/>
    <property type="match status" value="1"/>
</dbReference>
<keyword evidence="9" id="KW-0464">Manganese</keyword>
<dbReference type="PANTHER" id="PTHR43226">
    <property type="entry name" value="XAA-PRO AMINOPEPTIDASE 3"/>
    <property type="match status" value="1"/>
</dbReference>
<dbReference type="EMBL" id="REFJ01000003">
    <property type="protein sequence ID" value="RMA80222.1"/>
    <property type="molecule type" value="Genomic_DNA"/>
</dbReference>
<evidence type="ECO:0000259" key="14">
    <source>
        <dbReference type="SMART" id="SM01011"/>
    </source>
</evidence>
<dbReference type="OrthoDB" id="9806388at2"/>
<gene>
    <name evidence="15" type="ORF">DFR27_1585</name>
</gene>
<dbReference type="GO" id="GO:0006508">
    <property type="term" value="P:proteolysis"/>
    <property type="evidence" value="ECO:0007669"/>
    <property type="project" value="UniProtKB-KW"/>
</dbReference>
<dbReference type="FunFam" id="3.90.230.10:FF:000002">
    <property type="entry name" value="Xaa-Pro aminopeptidase 3"/>
    <property type="match status" value="1"/>
</dbReference>
<comment type="similarity">
    <text evidence="3 13">Belongs to the peptidase M24B family.</text>
</comment>
<evidence type="ECO:0000256" key="8">
    <source>
        <dbReference type="ARBA" id="ARBA00023049"/>
    </source>
</evidence>
<keyword evidence="8" id="KW-0482">Metalloprotease</keyword>
<evidence type="ECO:0000256" key="3">
    <source>
        <dbReference type="ARBA" id="ARBA00008766"/>
    </source>
</evidence>
<evidence type="ECO:0000256" key="2">
    <source>
        <dbReference type="ARBA" id="ARBA00001936"/>
    </source>
</evidence>
<keyword evidence="7" id="KW-0378">Hydrolase</keyword>
<dbReference type="InterPro" id="IPR000994">
    <property type="entry name" value="Pept_M24"/>
</dbReference>
<dbReference type="RefSeq" id="WP_121876899.1">
    <property type="nucleotide sequence ID" value="NZ_REFJ01000003.1"/>
</dbReference>
<dbReference type="EC" id="3.4.11.9" evidence="4"/>
<dbReference type="GO" id="GO:0005829">
    <property type="term" value="C:cytosol"/>
    <property type="evidence" value="ECO:0007669"/>
    <property type="project" value="TreeGrafter"/>
</dbReference>
<accession>A0A3M0AML3</accession>
<evidence type="ECO:0000256" key="10">
    <source>
        <dbReference type="ARBA" id="ARBA00069363"/>
    </source>
</evidence>
<dbReference type="InterPro" id="IPR001131">
    <property type="entry name" value="Peptidase_M24B_aminopep-P_CS"/>
</dbReference>
<dbReference type="GO" id="GO:0070006">
    <property type="term" value="F:metalloaminopeptidase activity"/>
    <property type="evidence" value="ECO:0007669"/>
    <property type="project" value="InterPro"/>
</dbReference>
<keyword evidence="6 13" id="KW-0479">Metal-binding</keyword>
<name>A0A3M0AML3_9GAMM</name>
<dbReference type="PROSITE" id="PS00491">
    <property type="entry name" value="PROLINE_PEPTIDASE"/>
    <property type="match status" value="1"/>
</dbReference>
<evidence type="ECO:0000256" key="4">
    <source>
        <dbReference type="ARBA" id="ARBA00012574"/>
    </source>
</evidence>
<evidence type="ECO:0000256" key="13">
    <source>
        <dbReference type="RuleBase" id="RU000590"/>
    </source>
</evidence>
<evidence type="ECO:0000256" key="7">
    <source>
        <dbReference type="ARBA" id="ARBA00022801"/>
    </source>
</evidence>
<dbReference type="Gene3D" id="3.40.350.10">
    <property type="entry name" value="Creatinase/prolidase N-terminal domain"/>
    <property type="match status" value="1"/>
</dbReference>
<proteinExistence type="inferred from homology"/>
<sequence length="442" mass="48924">MTTELFAKEFAARRAALLDSMPDNSVAFIATASELIRSNDADHHFRPESNFYYLTGFPEPEAVAFLVKNGDEGRFVLCCRAKDKDREIWDGRRYGPEAAAEVFGADEAHPISDLEKVAVDLLADRDVLLNSNLRQQEQAALIESWMQGIRRQRKQGVRTPETRIDVDAMIAEMRLFKSAAEIELMRTAAKISADAHARAMKFVKPGCNEYHLEAEIAHEFAMRGARFPAYNSIVGAGENACILHYVENNAEVKDGDLVLIDAGCEYQMYAADITRTFPANGKFSAEQRAIYEVVLNAQHAAIAQIKPGNPYEAVHYAAVAVLVDGLIALGLLVGDAETLIADEAYKEYYMHGTGHWLGIDVHDVGDYRVAGSKTWRNFEPGMVLTVEPGIYVSPSNDAVDAKWRGIGVRIEDDILVTESGYENLTAAVPKSIEEIEALMESQ</sequence>
<dbReference type="SMART" id="SM01011">
    <property type="entry name" value="AMP_N"/>
    <property type="match status" value="1"/>
</dbReference>
<keyword evidence="16" id="KW-1185">Reference proteome</keyword>
<evidence type="ECO:0000256" key="6">
    <source>
        <dbReference type="ARBA" id="ARBA00022723"/>
    </source>
</evidence>
<dbReference type="InterPro" id="IPR007865">
    <property type="entry name" value="Aminopep_P_N"/>
</dbReference>
<dbReference type="PANTHER" id="PTHR43226:SF4">
    <property type="entry name" value="XAA-PRO AMINOPEPTIDASE 3"/>
    <property type="match status" value="1"/>
</dbReference>
<dbReference type="InterPro" id="IPR029149">
    <property type="entry name" value="Creatin/AminoP/Spt16_N"/>
</dbReference>
<evidence type="ECO:0000256" key="12">
    <source>
        <dbReference type="ARBA" id="ARBA00081411"/>
    </source>
</evidence>
<evidence type="ECO:0000313" key="16">
    <source>
        <dbReference type="Proteomes" id="UP000267187"/>
    </source>
</evidence>
<dbReference type="InterPro" id="IPR052433">
    <property type="entry name" value="X-Pro_dipept-like"/>
</dbReference>